<dbReference type="GO" id="GO:0003723">
    <property type="term" value="F:RNA binding"/>
    <property type="evidence" value="ECO:0007669"/>
    <property type="project" value="UniProtKB-KW"/>
</dbReference>
<evidence type="ECO:0000256" key="2">
    <source>
        <dbReference type="ARBA" id="ARBA00022679"/>
    </source>
</evidence>
<dbReference type="PANTHER" id="PTHR43051:SF1">
    <property type="entry name" value="POLYNUCLEOTIDE ADENYLYLTRANSFERASE FAMILY PROTEIN"/>
    <property type="match status" value="1"/>
</dbReference>
<keyword evidence="4" id="KW-0694">RNA-binding</keyword>
<proteinExistence type="inferred from homology"/>
<dbReference type="GO" id="GO:0016779">
    <property type="term" value="F:nucleotidyltransferase activity"/>
    <property type="evidence" value="ECO:0007669"/>
    <property type="project" value="InterPro"/>
</dbReference>
<feature type="compositionally biased region" description="Basic and acidic residues" evidence="5">
    <location>
        <begin position="589"/>
        <end position="625"/>
    </location>
</feature>
<dbReference type="GO" id="GO:0000166">
    <property type="term" value="F:nucleotide binding"/>
    <property type="evidence" value="ECO:0007669"/>
    <property type="project" value="UniProtKB-KW"/>
</dbReference>
<evidence type="ECO:0000256" key="3">
    <source>
        <dbReference type="ARBA" id="ARBA00022741"/>
    </source>
</evidence>
<dbReference type="PANTHER" id="PTHR43051">
    <property type="entry name" value="POLYNUCLEOTIDE ADENYLYLTRANSFERASE FAMILY PROTEIN"/>
    <property type="match status" value="1"/>
</dbReference>
<dbReference type="InterPro" id="IPR002646">
    <property type="entry name" value="PolA_pol_head_dom"/>
</dbReference>
<accession>A0AAN9EEJ4</accession>
<comment type="caution">
    <text evidence="8">The sequence shown here is derived from an EMBL/GenBank/DDBJ whole genome shotgun (WGS) entry which is preliminary data.</text>
</comment>
<dbReference type="InterPro" id="IPR043519">
    <property type="entry name" value="NT_sf"/>
</dbReference>
<feature type="domain" description="Poly A polymerase head" evidence="6">
    <location>
        <begin position="101"/>
        <end position="231"/>
    </location>
</feature>
<feature type="compositionally biased region" description="Polar residues" evidence="5">
    <location>
        <begin position="726"/>
        <end position="738"/>
    </location>
</feature>
<feature type="region of interest" description="Disordered" evidence="5">
    <location>
        <begin position="566"/>
        <end position="656"/>
    </location>
</feature>
<dbReference type="Gene3D" id="1.10.3090.10">
    <property type="entry name" value="cca-adding enzyme, domain 2"/>
    <property type="match status" value="1"/>
</dbReference>
<keyword evidence="2 4" id="KW-0808">Transferase</keyword>
<protein>
    <recommendedName>
        <fullName evidence="10">Poly(A) polymerase</fullName>
    </recommendedName>
</protein>
<keyword evidence="9" id="KW-1185">Reference proteome</keyword>
<organism evidence="8 9">
    <name type="scientific">Crotalaria pallida</name>
    <name type="common">Smooth rattlebox</name>
    <name type="synonym">Crotalaria striata</name>
    <dbReference type="NCBI Taxonomy" id="3830"/>
    <lineage>
        <taxon>Eukaryota</taxon>
        <taxon>Viridiplantae</taxon>
        <taxon>Streptophyta</taxon>
        <taxon>Embryophyta</taxon>
        <taxon>Tracheophyta</taxon>
        <taxon>Spermatophyta</taxon>
        <taxon>Magnoliopsida</taxon>
        <taxon>eudicotyledons</taxon>
        <taxon>Gunneridae</taxon>
        <taxon>Pentapetalae</taxon>
        <taxon>rosids</taxon>
        <taxon>fabids</taxon>
        <taxon>Fabales</taxon>
        <taxon>Fabaceae</taxon>
        <taxon>Papilionoideae</taxon>
        <taxon>50 kb inversion clade</taxon>
        <taxon>genistoids sensu lato</taxon>
        <taxon>core genistoids</taxon>
        <taxon>Crotalarieae</taxon>
        <taxon>Crotalaria</taxon>
    </lineage>
</organism>
<feature type="region of interest" description="Disordered" evidence="5">
    <location>
        <begin position="712"/>
        <end position="738"/>
    </location>
</feature>
<dbReference type="SUPFAM" id="SSF81891">
    <property type="entry name" value="Poly A polymerase C-terminal region-like"/>
    <property type="match status" value="1"/>
</dbReference>
<sequence>MAVVSLRMNNTNYNYKRGVLARLKTLIITHSNKSFHCLTPKRELQHHLSPEMASHYSASPGRIDVSKCKPLDARKLGITSSMISQQSRTVLDLLRKKGFKAYLVGGCVRDLLLNRTPKDFDVITTAKLIEVRKYFRRLARAEVVGRRFPICLVHLKGSVIEVTSFETVARTSKEKQPNLYSPLPSFGNQEDLIRYKNSLRRDFTINSSLFYDPFANKIYDYANGMADLSSLKLETVIPAQVSFEEDPGRILRGFRIAARLGLSLSSETEAAIWTYSSQVRSLDKNKLMIEMNYMLSYGAAEPSLRLLWKFKMLDFLLPLHAVYLDAQANKEDAQASNMLMKLFFHLDNLVACDRPSDCTLWIGLLAFHLALFNNPQDALVVWTLASVLYHEDWENGLKFAKERGETCISFTPEIMRSTVYKSDEEIAKAVAKLASLVMNSVPVLVENDTLARFRSRYPSFPCSGIVFVPRKTGEHVSEVFKVLDNKIKFYRSERKSSKINYNMLGKGHLPETRYVFGKIVLETMNSGIVGDREIFEPEKCHLKAGDIREIRQLQFPDPVDNQLMARKNKRRVLSTPNPEHKQEKIKKQKLVENGRIPDRKMGKGNHELSEKFEFRDTNEEQHKVDPSVAKGLGDKKKKHHSKQHQNDREKTAIASPSSLDQAKHLKIHNRCTSSQCTLPKNHQVIADNCNINANANTTSELDLKKKLHLSTDEAFKEKERQRAPKSKQNQATLSSLFK</sequence>
<dbReference type="AlphaFoldDB" id="A0AAN9EEJ4"/>
<dbReference type="InterPro" id="IPR052191">
    <property type="entry name" value="tRNA_ntf/polyA_polymerase_I"/>
</dbReference>
<name>A0AAN9EEJ4_CROPI</name>
<evidence type="ECO:0000259" key="7">
    <source>
        <dbReference type="Pfam" id="PF12627"/>
    </source>
</evidence>
<evidence type="ECO:0000313" key="9">
    <source>
        <dbReference type="Proteomes" id="UP001372338"/>
    </source>
</evidence>
<evidence type="ECO:0000259" key="6">
    <source>
        <dbReference type="Pfam" id="PF01743"/>
    </source>
</evidence>
<evidence type="ECO:0000256" key="4">
    <source>
        <dbReference type="RuleBase" id="RU003953"/>
    </source>
</evidence>
<dbReference type="Gene3D" id="3.30.460.10">
    <property type="entry name" value="Beta Polymerase, domain 2"/>
    <property type="match status" value="1"/>
</dbReference>
<feature type="domain" description="tRNA nucleotidyltransferase/poly(A) polymerase RNA and SrmB- binding" evidence="7">
    <location>
        <begin position="261"/>
        <end position="321"/>
    </location>
</feature>
<evidence type="ECO:0000256" key="5">
    <source>
        <dbReference type="SAM" id="MobiDB-lite"/>
    </source>
</evidence>
<keyword evidence="3" id="KW-0547">Nucleotide-binding</keyword>
<evidence type="ECO:0008006" key="10">
    <source>
        <dbReference type="Google" id="ProtNLM"/>
    </source>
</evidence>
<dbReference type="EMBL" id="JAYWIO010000007">
    <property type="protein sequence ID" value="KAK7253019.1"/>
    <property type="molecule type" value="Genomic_DNA"/>
</dbReference>
<dbReference type="Pfam" id="PF12627">
    <property type="entry name" value="PolyA_pol_RNAbd"/>
    <property type="match status" value="1"/>
</dbReference>
<evidence type="ECO:0000256" key="1">
    <source>
        <dbReference type="ARBA" id="ARBA00007265"/>
    </source>
</evidence>
<dbReference type="CDD" id="cd05398">
    <property type="entry name" value="NT_ClassII-CCAase"/>
    <property type="match status" value="1"/>
</dbReference>
<dbReference type="InterPro" id="IPR032828">
    <property type="entry name" value="PolyA_RNA-bd"/>
</dbReference>
<comment type="similarity">
    <text evidence="1 4">Belongs to the tRNA nucleotidyltransferase/poly(A) polymerase family.</text>
</comment>
<gene>
    <name evidence="8" type="ORF">RIF29_37389</name>
</gene>
<dbReference type="Proteomes" id="UP001372338">
    <property type="component" value="Unassembled WGS sequence"/>
</dbReference>
<dbReference type="GO" id="GO:0001680">
    <property type="term" value="P:tRNA 3'-terminal CCA addition"/>
    <property type="evidence" value="ECO:0007669"/>
    <property type="project" value="UniProtKB-ARBA"/>
</dbReference>
<feature type="compositionally biased region" description="Basic and acidic residues" evidence="5">
    <location>
        <begin position="712"/>
        <end position="722"/>
    </location>
</feature>
<dbReference type="SUPFAM" id="SSF81301">
    <property type="entry name" value="Nucleotidyltransferase"/>
    <property type="match status" value="1"/>
</dbReference>
<reference evidence="8 9" key="1">
    <citation type="submission" date="2024-01" db="EMBL/GenBank/DDBJ databases">
        <title>The genomes of 5 underutilized Papilionoideae crops provide insights into root nodulation and disease resistanc.</title>
        <authorList>
            <person name="Yuan L."/>
        </authorList>
    </citation>
    <scope>NUCLEOTIDE SEQUENCE [LARGE SCALE GENOMIC DNA]</scope>
    <source>
        <strain evidence="8">ZHUSHIDOU_FW_LH</strain>
        <tissue evidence="8">Leaf</tissue>
    </source>
</reference>
<evidence type="ECO:0000313" key="8">
    <source>
        <dbReference type="EMBL" id="KAK7253019.1"/>
    </source>
</evidence>
<dbReference type="Pfam" id="PF01743">
    <property type="entry name" value="PolyA_pol"/>
    <property type="match status" value="1"/>
</dbReference>